<dbReference type="OrthoDB" id="9796839at2"/>
<keyword evidence="3 5" id="KW-0012">Acyltransferase</keyword>
<dbReference type="PANTHER" id="PTHR10434:SF9">
    <property type="entry name" value="PHOSPHOLIPID_GLYCEROL ACYLTRANSFERASE DOMAIN-CONTAINING PROTEIN"/>
    <property type="match status" value="1"/>
</dbReference>
<dbReference type="Proteomes" id="UP000184335">
    <property type="component" value="Unassembled WGS sequence"/>
</dbReference>
<dbReference type="RefSeq" id="WP_073179622.1">
    <property type="nucleotide sequence ID" value="NZ_FQYI01000006.1"/>
</dbReference>
<gene>
    <name evidence="5" type="ORF">SAMN05443429_10640</name>
</gene>
<dbReference type="Pfam" id="PF01553">
    <property type="entry name" value="Acyltransferase"/>
    <property type="match status" value="1"/>
</dbReference>
<protein>
    <submittedName>
        <fullName evidence="5">1-acyl-sn-glycerol-3-phosphate acyltransferase</fullName>
    </submittedName>
</protein>
<dbReference type="GO" id="GO:0006654">
    <property type="term" value="P:phosphatidic acid biosynthetic process"/>
    <property type="evidence" value="ECO:0007669"/>
    <property type="project" value="TreeGrafter"/>
</dbReference>
<evidence type="ECO:0000313" key="6">
    <source>
        <dbReference type="Proteomes" id="UP000184335"/>
    </source>
</evidence>
<sequence length="193" mass="21758">MRKFLGKAILKIIGWKVVLDGDADNLDRCILVVVPHTHNSDYLIGNFAYMALGKDLRIIIKDKHTRAWYGGLVKSIGGIGIDRSRKNDLVNFVAEQLENKDFSLVIAPEGTRTRVERWRSGFYQMALAAKVPIVIGAGDYATKTVYLGYKIPYERILKIGYAGVLQEISDYVEEKNLVPAVPENWNPNFTIND</sequence>
<dbReference type="SUPFAM" id="SSF69593">
    <property type="entry name" value="Glycerol-3-phosphate (1)-acyltransferase"/>
    <property type="match status" value="1"/>
</dbReference>
<feature type="domain" description="Phospholipid/glycerol acyltransferase" evidence="4">
    <location>
        <begin position="30"/>
        <end position="138"/>
    </location>
</feature>
<name>A0A1M6EYX3_9FLAO</name>
<keyword evidence="2 5" id="KW-0808">Transferase</keyword>
<evidence type="ECO:0000256" key="1">
    <source>
        <dbReference type="ARBA" id="ARBA00005189"/>
    </source>
</evidence>
<dbReference type="STRING" id="1118202.SAMN05443429_10640"/>
<proteinExistence type="predicted"/>
<keyword evidence="6" id="KW-1185">Reference proteome</keyword>
<dbReference type="AlphaFoldDB" id="A0A1M6EYX3"/>
<dbReference type="InterPro" id="IPR002123">
    <property type="entry name" value="Plipid/glycerol_acylTrfase"/>
</dbReference>
<reference evidence="5 6" key="1">
    <citation type="submission" date="2016-11" db="EMBL/GenBank/DDBJ databases">
        <authorList>
            <person name="Jaros S."/>
            <person name="Januszkiewicz K."/>
            <person name="Wedrychowicz H."/>
        </authorList>
    </citation>
    <scope>NUCLEOTIDE SEQUENCE [LARGE SCALE GENOMIC DNA]</scope>
    <source>
        <strain evidence="5 6">DSM 25479</strain>
    </source>
</reference>
<accession>A0A1M6EYX3</accession>
<dbReference type="SMART" id="SM00563">
    <property type="entry name" value="PlsC"/>
    <property type="match status" value="1"/>
</dbReference>
<evidence type="ECO:0000259" key="4">
    <source>
        <dbReference type="SMART" id="SM00563"/>
    </source>
</evidence>
<dbReference type="GO" id="GO:0003841">
    <property type="term" value="F:1-acylglycerol-3-phosphate O-acyltransferase activity"/>
    <property type="evidence" value="ECO:0007669"/>
    <property type="project" value="TreeGrafter"/>
</dbReference>
<evidence type="ECO:0000256" key="2">
    <source>
        <dbReference type="ARBA" id="ARBA00022679"/>
    </source>
</evidence>
<organism evidence="5 6">
    <name type="scientific">Cruoricaptor ignavus</name>
    <dbReference type="NCBI Taxonomy" id="1118202"/>
    <lineage>
        <taxon>Bacteria</taxon>
        <taxon>Pseudomonadati</taxon>
        <taxon>Bacteroidota</taxon>
        <taxon>Flavobacteriia</taxon>
        <taxon>Flavobacteriales</taxon>
        <taxon>Weeksellaceae</taxon>
        <taxon>Cruoricaptor</taxon>
    </lineage>
</organism>
<evidence type="ECO:0000313" key="5">
    <source>
        <dbReference type="EMBL" id="SHI90579.1"/>
    </source>
</evidence>
<evidence type="ECO:0000256" key="3">
    <source>
        <dbReference type="ARBA" id="ARBA00023315"/>
    </source>
</evidence>
<comment type="pathway">
    <text evidence="1">Lipid metabolism.</text>
</comment>
<dbReference type="PANTHER" id="PTHR10434">
    <property type="entry name" value="1-ACYL-SN-GLYCEROL-3-PHOSPHATE ACYLTRANSFERASE"/>
    <property type="match status" value="1"/>
</dbReference>
<dbReference type="EMBL" id="FQYI01000006">
    <property type="protein sequence ID" value="SHI90579.1"/>
    <property type="molecule type" value="Genomic_DNA"/>
</dbReference>